<evidence type="ECO:0000259" key="1">
    <source>
        <dbReference type="PROSITE" id="PS50006"/>
    </source>
</evidence>
<reference evidence="2" key="1">
    <citation type="submission" date="2019-12" db="EMBL/GenBank/DDBJ databases">
        <title>High-Quality draft genome sequences of three cyanobacteria isolated from the limestone walls of the Old Cathedral of Coimbra.</title>
        <authorList>
            <person name="Tiago I."/>
            <person name="Soares F."/>
            <person name="Portugal A."/>
        </authorList>
    </citation>
    <scope>NUCLEOTIDE SEQUENCE</scope>
    <source>
        <strain evidence="2">A</strain>
    </source>
</reference>
<name>A0A8J8CH74_9CYAN</name>
<dbReference type="PROSITE" id="PS50006">
    <property type="entry name" value="FHA_DOMAIN"/>
    <property type="match status" value="1"/>
</dbReference>
<feature type="domain" description="FHA" evidence="1">
    <location>
        <begin position="26"/>
        <end position="74"/>
    </location>
</feature>
<dbReference type="Gene3D" id="2.60.200.20">
    <property type="match status" value="1"/>
</dbReference>
<keyword evidence="3" id="KW-1185">Reference proteome</keyword>
<dbReference type="SUPFAM" id="SSF49879">
    <property type="entry name" value="SMAD/FHA domain"/>
    <property type="match status" value="1"/>
</dbReference>
<evidence type="ECO:0000313" key="3">
    <source>
        <dbReference type="Proteomes" id="UP000646053"/>
    </source>
</evidence>
<dbReference type="SMART" id="SM00240">
    <property type="entry name" value="FHA"/>
    <property type="match status" value="1"/>
</dbReference>
<dbReference type="RefSeq" id="WP_162421924.1">
    <property type="nucleotide sequence ID" value="NZ_WVIE01000003.1"/>
</dbReference>
<sequence length="151" mass="16372">MITLTLLHPVQLTPVQHWTFETEPILRIGRSTENHVVLYSAVVSRYHVEMQHVDSGWQVVSLGANGTYVDGKRIAQVSAQDGMIIRLARSGPNIQIHFAAAPSERDKPSAASLLLSRIPGMGNPANRCDRAAPLATGVDSALNPQTALEDL</sequence>
<evidence type="ECO:0000313" key="2">
    <source>
        <dbReference type="EMBL" id="NDJ16413.1"/>
    </source>
</evidence>
<dbReference type="Proteomes" id="UP000646053">
    <property type="component" value="Unassembled WGS sequence"/>
</dbReference>
<dbReference type="EMBL" id="WVIE01000003">
    <property type="protein sequence ID" value="NDJ16413.1"/>
    <property type="molecule type" value="Genomic_DNA"/>
</dbReference>
<dbReference type="AlphaFoldDB" id="A0A8J8CH74"/>
<dbReference type="InterPro" id="IPR008984">
    <property type="entry name" value="SMAD_FHA_dom_sf"/>
</dbReference>
<proteinExistence type="predicted"/>
<comment type="caution">
    <text evidence="2">The sequence shown here is derived from an EMBL/GenBank/DDBJ whole genome shotgun (WGS) entry which is preliminary data.</text>
</comment>
<gene>
    <name evidence="2" type="ORF">GS601_03745</name>
</gene>
<protein>
    <submittedName>
        <fullName evidence="2">FHA domain-containing protein</fullName>
    </submittedName>
</protein>
<accession>A0A8J8CH74</accession>
<dbReference type="InterPro" id="IPR000253">
    <property type="entry name" value="FHA_dom"/>
</dbReference>
<organism evidence="2 3">
    <name type="scientific">Myxacorys almedinensis A</name>
    <dbReference type="NCBI Taxonomy" id="2690445"/>
    <lineage>
        <taxon>Bacteria</taxon>
        <taxon>Bacillati</taxon>
        <taxon>Cyanobacteriota</taxon>
        <taxon>Cyanophyceae</taxon>
        <taxon>Leptolyngbyales</taxon>
        <taxon>Leptolyngbyaceae</taxon>
        <taxon>Myxacorys</taxon>
        <taxon>Myxacorys almedinensis</taxon>
    </lineage>
</organism>
<dbReference type="Pfam" id="PF00498">
    <property type="entry name" value="FHA"/>
    <property type="match status" value="1"/>
</dbReference>